<gene>
    <name evidence="2" type="ORF">NCTC10797_04482</name>
</gene>
<dbReference type="EMBL" id="LR215973">
    <property type="protein sequence ID" value="VFB00681.1"/>
    <property type="molecule type" value="Genomic_DNA"/>
</dbReference>
<evidence type="ECO:0000259" key="1">
    <source>
        <dbReference type="Pfam" id="PF23275"/>
    </source>
</evidence>
<protein>
    <recommendedName>
        <fullName evidence="1">TPR repeat domain-containing protein</fullName>
    </recommendedName>
</protein>
<dbReference type="InterPro" id="IPR057037">
    <property type="entry name" value="TPR_rep_actino"/>
</dbReference>
<evidence type="ECO:0000313" key="2">
    <source>
        <dbReference type="EMBL" id="VFB00681.1"/>
    </source>
</evidence>
<organism evidence="2 3">
    <name type="scientific">Nocardia cyriacigeorgica</name>
    <dbReference type="NCBI Taxonomy" id="135487"/>
    <lineage>
        <taxon>Bacteria</taxon>
        <taxon>Bacillati</taxon>
        <taxon>Actinomycetota</taxon>
        <taxon>Actinomycetes</taxon>
        <taxon>Mycobacteriales</taxon>
        <taxon>Nocardiaceae</taxon>
        <taxon>Nocardia</taxon>
    </lineage>
</organism>
<reference evidence="2 3" key="1">
    <citation type="submission" date="2019-02" db="EMBL/GenBank/DDBJ databases">
        <authorList>
            <consortium name="Pathogen Informatics"/>
        </authorList>
    </citation>
    <scope>NUCLEOTIDE SEQUENCE [LARGE SCALE GENOMIC DNA]</scope>
    <source>
        <strain evidence="2 3">3012STDY6756504</strain>
    </source>
</reference>
<feature type="domain" description="TPR repeat" evidence="1">
    <location>
        <begin position="226"/>
        <end position="479"/>
    </location>
</feature>
<dbReference type="RefSeq" id="WP_130918466.1">
    <property type="nucleotide sequence ID" value="NZ_JARWRF010000032.1"/>
</dbReference>
<name>A0A4U8W3G4_9NOCA</name>
<sequence>MPTRNDINNWKPEKLSEWATELEADTQFYETQLGQILTHFTGTSWSGKAHDAAADRFTEEHDQGRKLSQEIRDVAAALRAADQRLANEKRLLLGKVSDAENDLESPIPLTVSDKWVVSCTGIGAHLSADDRKKASDKVHAHQALINTAYHSLVGAVSEVGAAITTATQEIRVRGDQLGDGIDAPTAAPADSGVLGKEDGQAVAAAIRPDGTVDPAVLDQIASRLPQGILTENDMQILANGGELSTVPASTQQYYREFFQGAGKDGVLALSEHLKTQETAGNPVAAARRDALANGLLVVSNEKIGTGRDSNGKLQSPGGYEALPQDMRDLVSGRWNEYSDLSTTGDQPKKFAELTQLGDLVAQADPDIPPGKTMGVEMSRQAASMVGYFDSFGDRWPPGYTEDDEKAIENGASNLLSVGARNFEANAALLSGEGLPEVAGPSPAAGEYKPQPFNRDEFAATVFGREWSDDGKAAAQLFDWTATESHETGPDGKLTEQAILARRTIAELPEVFTPMHDPDSPDGAPSVHRGGLQIDADAFENNAKMFAANPEMSNALAQVMGSNIDTYSRGFGNTAFLEGSNETQLETTEANRLLFLASQSDQGRMTLEVSRQLYESNLLTEALRTDDGKVPSDFTQRFNAVAHLDGRITNAAENAMTFQDQNSIKTYNDHQVSIYETRKAAAQFVADSTIGLIEVPATAPGGPIAGQVADVLKDKATEAAIDSFVPKPELMEVQYPNITEINAQAARDFKQEILNSAFNAGHPIPPELMNPYTGKPINVTEEGIDSSLPTATHDALDDFISNVGLGQVTTDYDQTHGIEVLQGAGKDRTSLDIILTGRKTEE</sequence>
<accession>A0A4U8W3G4</accession>
<proteinExistence type="predicted"/>
<evidence type="ECO:0000313" key="3">
    <source>
        <dbReference type="Proteomes" id="UP000290439"/>
    </source>
</evidence>
<dbReference type="Pfam" id="PF23275">
    <property type="entry name" value="TPR_23"/>
    <property type="match status" value="1"/>
</dbReference>
<dbReference type="AlphaFoldDB" id="A0A4U8W3G4"/>
<dbReference type="Proteomes" id="UP000290439">
    <property type="component" value="Chromosome"/>
</dbReference>